<dbReference type="PANTHER" id="PTHR11839:SF18">
    <property type="entry name" value="NUDIX HYDROLASE DOMAIN-CONTAINING PROTEIN"/>
    <property type="match status" value="1"/>
</dbReference>
<evidence type="ECO:0000313" key="10">
    <source>
        <dbReference type="Proteomes" id="UP000256561"/>
    </source>
</evidence>
<accession>A0A3D8M4A4</accession>
<dbReference type="Pfam" id="PF00293">
    <property type="entry name" value="NUDIX"/>
    <property type="match status" value="1"/>
</dbReference>
<evidence type="ECO:0000256" key="4">
    <source>
        <dbReference type="ARBA" id="ARBA00016377"/>
    </source>
</evidence>
<evidence type="ECO:0000256" key="7">
    <source>
        <dbReference type="ARBA" id="ARBA00032272"/>
    </source>
</evidence>
<keyword evidence="5 9" id="KW-0378">Hydrolase</keyword>
<evidence type="ECO:0000256" key="3">
    <source>
        <dbReference type="ARBA" id="ARBA00007275"/>
    </source>
</evidence>
<dbReference type="Gene3D" id="3.90.79.10">
    <property type="entry name" value="Nucleoside Triphosphate Pyrophosphohydrolase"/>
    <property type="match status" value="1"/>
</dbReference>
<name>A0A3D8M4A4_9ALTE</name>
<dbReference type="PANTHER" id="PTHR11839">
    <property type="entry name" value="UDP/ADP-SUGAR PYROPHOSPHATASE"/>
    <property type="match status" value="1"/>
</dbReference>
<keyword evidence="10" id="KW-1185">Reference proteome</keyword>
<dbReference type="EMBL" id="QRHA01000009">
    <property type="protein sequence ID" value="RDV24577.1"/>
    <property type="molecule type" value="Genomic_DNA"/>
</dbReference>
<comment type="similarity">
    <text evidence="3">Belongs to the Nudix hydrolase family. NudK subfamily.</text>
</comment>
<evidence type="ECO:0000256" key="5">
    <source>
        <dbReference type="ARBA" id="ARBA00022801"/>
    </source>
</evidence>
<sequence>MSSSEIKTTHSKVVYQNRWLTLREDGIERDSGATGIYTVVDKPDFVVVIPLDGETVYLVEQFRYPVGERQMEFPQGAWEDNPDADPLELAKGELQEETGFLASEWHYVGFQYLAYGFCKQGYHIYVAKGLTMTQTSLEPEEEGLVTKSMPLADFENLILSGDIKDATTCNAFGLARLKKLI</sequence>
<comment type="cofactor">
    <cofactor evidence="2">
        <name>Mg(2+)</name>
        <dbReference type="ChEBI" id="CHEBI:18420"/>
    </cofactor>
</comment>
<dbReference type="GO" id="GO:0019693">
    <property type="term" value="P:ribose phosphate metabolic process"/>
    <property type="evidence" value="ECO:0007669"/>
    <property type="project" value="TreeGrafter"/>
</dbReference>
<comment type="caution">
    <text evidence="9">The sequence shown here is derived from an EMBL/GenBank/DDBJ whole genome shotgun (WGS) entry which is preliminary data.</text>
</comment>
<dbReference type="AlphaFoldDB" id="A0A3D8M4A4"/>
<dbReference type="RefSeq" id="WP_115593823.1">
    <property type="nucleotide sequence ID" value="NZ_QRHA01000009.1"/>
</dbReference>
<dbReference type="OrthoDB" id="177518at2"/>
<dbReference type="Proteomes" id="UP000256561">
    <property type="component" value="Unassembled WGS sequence"/>
</dbReference>
<reference evidence="10" key="1">
    <citation type="submission" date="2018-08" db="EMBL/GenBank/DDBJ databases">
        <authorList>
            <person name="Zhang J."/>
            <person name="Du Z.-J."/>
        </authorList>
    </citation>
    <scope>NUCLEOTIDE SEQUENCE [LARGE SCALE GENOMIC DNA]</scope>
    <source>
        <strain evidence="10">KCTC 52655</strain>
    </source>
</reference>
<evidence type="ECO:0000313" key="9">
    <source>
        <dbReference type="EMBL" id="RDV24577.1"/>
    </source>
</evidence>
<dbReference type="InterPro" id="IPR015797">
    <property type="entry name" value="NUDIX_hydrolase-like_dom_sf"/>
</dbReference>
<dbReference type="GO" id="GO:0005829">
    <property type="term" value="C:cytosol"/>
    <property type="evidence" value="ECO:0007669"/>
    <property type="project" value="TreeGrafter"/>
</dbReference>
<dbReference type="SUPFAM" id="SSF55811">
    <property type="entry name" value="Nudix"/>
    <property type="match status" value="1"/>
</dbReference>
<dbReference type="GO" id="GO:0006753">
    <property type="term" value="P:nucleoside phosphate metabolic process"/>
    <property type="evidence" value="ECO:0007669"/>
    <property type="project" value="TreeGrafter"/>
</dbReference>
<evidence type="ECO:0000256" key="6">
    <source>
        <dbReference type="ARBA" id="ARBA00032162"/>
    </source>
</evidence>
<feature type="domain" description="Nudix hydrolase" evidence="8">
    <location>
        <begin position="41"/>
        <end position="171"/>
    </location>
</feature>
<evidence type="ECO:0000256" key="1">
    <source>
        <dbReference type="ARBA" id="ARBA00000847"/>
    </source>
</evidence>
<dbReference type="InterPro" id="IPR000086">
    <property type="entry name" value="NUDIX_hydrolase_dom"/>
</dbReference>
<dbReference type="PROSITE" id="PS51462">
    <property type="entry name" value="NUDIX"/>
    <property type="match status" value="1"/>
</dbReference>
<comment type="catalytic activity">
    <reaction evidence="1">
        <text>GDP-alpha-D-mannose + H2O = alpha-D-mannose 1-phosphate + GMP + 2 H(+)</text>
        <dbReference type="Rhea" id="RHEA:27978"/>
        <dbReference type="ChEBI" id="CHEBI:15377"/>
        <dbReference type="ChEBI" id="CHEBI:15378"/>
        <dbReference type="ChEBI" id="CHEBI:57527"/>
        <dbReference type="ChEBI" id="CHEBI:58115"/>
        <dbReference type="ChEBI" id="CHEBI:58409"/>
    </reaction>
</comment>
<gene>
    <name evidence="9" type="ORF">DXV75_12815</name>
</gene>
<evidence type="ECO:0000259" key="8">
    <source>
        <dbReference type="PROSITE" id="PS51462"/>
    </source>
</evidence>
<proteinExistence type="inferred from homology"/>
<evidence type="ECO:0000256" key="2">
    <source>
        <dbReference type="ARBA" id="ARBA00001946"/>
    </source>
</evidence>
<organism evidence="9 10">
    <name type="scientific">Alteromonas aestuariivivens</name>
    <dbReference type="NCBI Taxonomy" id="1938339"/>
    <lineage>
        <taxon>Bacteria</taxon>
        <taxon>Pseudomonadati</taxon>
        <taxon>Pseudomonadota</taxon>
        <taxon>Gammaproteobacteria</taxon>
        <taxon>Alteromonadales</taxon>
        <taxon>Alteromonadaceae</taxon>
        <taxon>Alteromonas/Salinimonas group</taxon>
        <taxon>Alteromonas</taxon>
    </lineage>
</organism>
<dbReference type="GO" id="GO:0016787">
    <property type="term" value="F:hydrolase activity"/>
    <property type="evidence" value="ECO:0007669"/>
    <property type="project" value="UniProtKB-KW"/>
</dbReference>
<protein>
    <recommendedName>
        <fullName evidence="4">GDP-mannose pyrophosphatase</fullName>
    </recommendedName>
    <alternativeName>
        <fullName evidence="6">GDP-mannose hydrolase</fullName>
    </alternativeName>
    <alternativeName>
        <fullName evidence="7">GDPMK</fullName>
    </alternativeName>
</protein>
<dbReference type="CDD" id="cd24161">
    <property type="entry name" value="NUDIX_ADPRase_Ndx2"/>
    <property type="match status" value="1"/>
</dbReference>